<proteinExistence type="predicted"/>
<reference evidence="3" key="1">
    <citation type="journal article" date="2019" name="Int. J. Syst. Evol. Microbiol.">
        <title>The Global Catalogue of Microorganisms (GCM) 10K type strain sequencing project: providing services to taxonomists for standard genome sequencing and annotation.</title>
        <authorList>
            <consortium name="The Broad Institute Genomics Platform"/>
            <consortium name="The Broad Institute Genome Sequencing Center for Infectious Disease"/>
            <person name="Wu L."/>
            <person name="Ma J."/>
        </authorList>
    </citation>
    <scope>NUCLEOTIDE SEQUENCE [LARGE SCALE GENOMIC DNA]</scope>
    <source>
        <strain evidence="3">JCM 17460</strain>
    </source>
</reference>
<gene>
    <name evidence="2" type="ORF">GCM10022263_13990</name>
</gene>
<dbReference type="Pfam" id="PF13529">
    <property type="entry name" value="Peptidase_C39_2"/>
    <property type="match status" value="1"/>
</dbReference>
<evidence type="ECO:0000313" key="3">
    <source>
        <dbReference type="Proteomes" id="UP001500301"/>
    </source>
</evidence>
<accession>A0ABP6V5B6</accession>
<dbReference type="EMBL" id="BAABBB010000007">
    <property type="protein sequence ID" value="GAA3526445.1"/>
    <property type="molecule type" value="Genomic_DNA"/>
</dbReference>
<feature type="domain" description="Peptidase C39-like" evidence="1">
    <location>
        <begin position="225"/>
        <end position="379"/>
    </location>
</feature>
<evidence type="ECO:0000313" key="2">
    <source>
        <dbReference type="EMBL" id="GAA3526445.1"/>
    </source>
</evidence>
<name>A0ABP6V5B6_9ACTN</name>
<comment type="caution">
    <text evidence="2">The sequence shown here is derived from an EMBL/GenBank/DDBJ whole genome shotgun (WGS) entry which is preliminary data.</text>
</comment>
<keyword evidence="3" id="KW-1185">Reference proteome</keyword>
<sequence>MTEVTGVTYREVVRRSFPVPVVSLALAACLLAGLAALVLGATGDPAEPGRRPEAVAAAAVSDRRVDLERFTAPGPWKPSATRSRYGRTYLSARWTSPWVSPGFDYTELVASWSARTPGSSWVEVEVRGRAANGTRTSWDRLARWAATDKVVQRRSGGSQPDDGTRVATDTWKTAGLASYRVRVTVHREAGRKSPRVDLATVMTSRLPAGAGPVSAPGVARGVELAVPRFSQMIHTGHYPQWGGGGEAWCSPTSTSMVLGLYGRLPAPGSYAWVPAGHPDPWVDAAARSTYDHAYEGTGNWPFNTAYAARRLGPGGEAFVTRLRDLTDAELLVRAGIAPVISIAFGRGELGGAPISASNGHLLVVVGFTASGDVVVNDPAAASADGVRRTYARAQLEKVWLQASGGTAYVIHDAAHPLPAAPGGNW</sequence>
<dbReference type="Proteomes" id="UP001500301">
    <property type="component" value="Unassembled WGS sequence"/>
</dbReference>
<organism evidence="2 3">
    <name type="scientific">Nocardioides daeguensis</name>
    <dbReference type="NCBI Taxonomy" id="908359"/>
    <lineage>
        <taxon>Bacteria</taxon>
        <taxon>Bacillati</taxon>
        <taxon>Actinomycetota</taxon>
        <taxon>Actinomycetes</taxon>
        <taxon>Propionibacteriales</taxon>
        <taxon>Nocardioidaceae</taxon>
        <taxon>Nocardioides</taxon>
    </lineage>
</organism>
<dbReference type="InterPro" id="IPR039564">
    <property type="entry name" value="Peptidase_C39-like"/>
</dbReference>
<evidence type="ECO:0000259" key="1">
    <source>
        <dbReference type="Pfam" id="PF13529"/>
    </source>
</evidence>
<dbReference type="Gene3D" id="3.90.70.10">
    <property type="entry name" value="Cysteine proteinases"/>
    <property type="match status" value="1"/>
</dbReference>
<protein>
    <submittedName>
        <fullName evidence="2">Peptidase C39 family protein</fullName>
    </submittedName>
</protein>